<evidence type="ECO:0000313" key="1">
    <source>
        <dbReference type="EMBL" id="ELR68355.1"/>
    </source>
</evidence>
<name>L8JHR4_9BACT</name>
<sequence>MGFFLRHSIASDFSDYFSRSTLLKSPGTGPGTGAWGVWRGF</sequence>
<comment type="caution">
    <text evidence="1">The sequence shown here is derived from an EMBL/GenBank/DDBJ whole genome shotgun (WGS) entry which is preliminary data.</text>
</comment>
<dbReference type="AlphaFoldDB" id="L8JHR4"/>
<keyword evidence="2" id="KW-1185">Reference proteome</keyword>
<dbReference type="STRING" id="1237149.C900_00454"/>
<proteinExistence type="predicted"/>
<protein>
    <submittedName>
        <fullName evidence="1">Uncharacterized protein</fullName>
    </submittedName>
</protein>
<organism evidence="1 2">
    <name type="scientific">Fulvivirga imtechensis AK7</name>
    <dbReference type="NCBI Taxonomy" id="1237149"/>
    <lineage>
        <taxon>Bacteria</taxon>
        <taxon>Pseudomonadati</taxon>
        <taxon>Bacteroidota</taxon>
        <taxon>Cytophagia</taxon>
        <taxon>Cytophagales</taxon>
        <taxon>Fulvivirgaceae</taxon>
        <taxon>Fulvivirga</taxon>
    </lineage>
</organism>
<gene>
    <name evidence="1" type="ORF">C900_00454</name>
</gene>
<evidence type="ECO:0000313" key="2">
    <source>
        <dbReference type="Proteomes" id="UP000011135"/>
    </source>
</evidence>
<reference evidence="1 2" key="1">
    <citation type="submission" date="2012-12" db="EMBL/GenBank/DDBJ databases">
        <title>Genome assembly of Fulvivirga imtechensis AK7.</title>
        <authorList>
            <person name="Nupur N."/>
            <person name="Khatri I."/>
            <person name="Kumar R."/>
            <person name="Subramanian S."/>
            <person name="Pinnaka A."/>
        </authorList>
    </citation>
    <scope>NUCLEOTIDE SEQUENCE [LARGE SCALE GENOMIC DNA]</scope>
    <source>
        <strain evidence="1 2">AK7</strain>
    </source>
</reference>
<accession>L8JHR4</accession>
<dbReference type="Proteomes" id="UP000011135">
    <property type="component" value="Unassembled WGS sequence"/>
</dbReference>
<dbReference type="EMBL" id="AMZN01000117">
    <property type="protein sequence ID" value="ELR68355.1"/>
    <property type="molecule type" value="Genomic_DNA"/>
</dbReference>